<proteinExistence type="predicted"/>
<comment type="caution">
    <text evidence="1">The sequence shown here is derived from an EMBL/GenBank/DDBJ whole genome shotgun (WGS) entry which is preliminary data.</text>
</comment>
<organism evidence="1 2">
    <name type="scientific">Cotesia congregata</name>
    <name type="common">Parasitoid wasp</name>
    <name type="synonym">Apanteles congregatus</name>
    <dbReference type="NCBI Taxonomy" id="51543"/>
    <lineage>
        <taxon>Eukaryota</taxon>
        <taxon>Metazoa</taxon>
        <taxon>Ecdysozoa</taxon>
        <taxon>Arthropoda</taxon>
        <taxon>Hexapoda</taxon>
        <taxon>Insecta</taxon>
        <taxon>Pterygota</taxon>
        <taxon>Neoptera</taxon>
        <taxon>Endopterygota</taxon>
        <taxon>Hymenoptera</taxon>
        <taxon>Apocrita</taxon>
        <taxon>Ichneumonoidea</taxon>
        <taxon>Braconidae</taxon>
        <taxon>Microgastrinae</taxon>
        <taxon>Cotesia</taxon>
    </lineage>
</organism>
<reference evidence="1" key="1">
    <citation type="submission" date="2021-04" db="EMBL/GenBank/DDBJ databases">
        <authorList>
            <person name="Chebbi M.A.C M."/>
        </authorList>
    </citation>
    <scope>NUCLEOTIDE SEQUENCE</scope>
</reference>
<keyword evidence="2" id="KW-1185">Reference proteome</keyword>
<dbReference type="Proteomes" id="UP000786811">
    <property type="component" value="Unassembled WGS sequence"/>
</dbReference>
<name>A0A8J2EE08_COTCN</name>
<dbReference type="EMBL" id="CAJNRD030001116">
    <property type="protein sequence ID" value="CAG5075678.1"/>
    <property type="molecule type" value="Genomic_DNA"/>
</dbReference>
<evidence type="ECO:0000313" key="2">
    <source>
        <dbReference type="Proteomes" id="UP000786811"/>
    </source>
</evidence>
<accession>A0A8J2EE08</accession>
<gene>
    <name evidence="1" type="ORF">HICCMSTLAB_LOCUS1806</name>
</gene>
<dbReference type="AlphaFoldDB" id="A0A8J2EE08"/>
<evidence type="ECO:0000313" key="1">
    <source>
        <dbReference type="EMBL" id="CAG5075678.1"/>
    </source>
</evidence>
<protein>
    <submittedName>
        <fullName evidence="1">Uncharacterized protein</fullName>
    </submittedName>
</protein>
<sequence>MVVIEAFDDHDSTLHTWGSKVRNVSDHIALEFGPKFVANVDQRQKKSVDSVKDLVRSKGADEWSQVTAQIKLNNFKQESISCLSDIIKHRKFGKMPGSLKSSRTLLLLQIIRSNKQSFIVLDCPGREKYIDGVDQPWISNPDSNMTSFTVLKELLFKI</sequence>